<feature type="region of interest" description="Disordered" evidence="1">
    <location>
        <begin position="1154"/>
        <end position="1181"/>
    </location>
</feature>
<dbReference type="EMBL" id="JAFJZO010000015">
    <property type="protein sequence ID" value="KAG5509107.1"/>
    <property type="molecule type" value="Genomic_DNA"/>
</dbReference>
<evidence type="ECO:0000313" key="3">
    <source>
        <dbReference type="Proteomes" id="UP000674318"/>
    </source>
</evidence>
<feature type="region of interest" description="Disordered" evidence="1">
    <location>
        <begin position="1022"/>
        <end position="1046"/>
    </location>
</feature>
<reference evidence="2 3" key="1">
    <citation type="submission" date="2021-02" db="EMBL/GenBank/DDBJ databases">
        <title>Porcisia hertigi Genome sequencing and assembly.</title>
        <authorList>
            <person name="Almutairi H."/>
            <person name="Gatherer D."/>
        </authorList>
    </citation>
    <scope>NUCLEOTIDE SEQUENCE [LARGE SCALE GENOMIC DNA]</scope>
    <source>
        <strain evidence="2 3">C119</strain>
    </source>
</reference>
<feature type="compositionally biased region" description="Low complexity" evidence="1">
    <location>
        <begin position="1787"/>
        <end position="1796"/>
    </location>
</feature>
<name>A0A836LFY8_9TRYP</name>
<protein>
    <submittedName>
        <fullName evidence="2">Uncharacterized protein</fullName>
    </submittedName>
</protein>
<comment type="caution">
    <text evidence="2">The sequence shown here is derived from an EMBL/GenBank/DDBJ whole genome shotgun (WGS) entry which is preliminary data.</text>
</comment>
<gene>
    <name evidence="2" type="ORF">JKF63_06116</name>
</gene>
<organism evidence="2 3">
    <name type="scientific">Porcisia hertigi</name>
    <dbReference type="NCBI Taxonomy" id="2761500"/>
    <lineage>
        <taxon>Eukaryota</taxon>
        <taxon>Discoba</taxon>
        <taxon>Euglenozoa</taxon>
        <taxon>Kinetoplastea</taxon>
        <taxon>Metakinetoplastina</taxon>
        <taxon>Trypanosomatida</taxon>
        <taxon>Trypanosomatidae</taxon>
        <taxon>Leishmaniinae</taxon>
        <taxon>Porcisia</taxon>
    </lineage>
</organism>
<accession>A0A836LFY8</accession>
<dbReference type="KEGG" id="phet:94292144"/>
<dbReference type="RefSeq" id="XP_067758414.1">
    <property type="nucleotide sequence ID" value="XM_067902067.1"/>
</dbReference>
<feature type="region of interest" description="Disordered" evidence="1">
    <location>
        <begin position="2021"/>
        <end position="2065"/>
    </location>
</feature>
<evidence type="ECO:0000256" key="1">
    <source>
        <dbReference type="SAM" id="MobiDB-lite"/>
    </source>
</evidence>
<proteinExistence type="predicted"/>
<dbReference type="GeneID" id="94292144"/>
<keyword evidence="3" id="KW-1185">Reference proteome</keyword>
<feature type="region of interest" description="Disordered" evidence="1">
    <location>
        <begin position="1751"/>
        <end position="1796"/>
    </location>
</feature>
<dbReference type="Proteomes" id="UP000674318">
    <property type="component" value="Unassembled WGS sequence"/>
</dbReference>
<sequence length="2108" mass="224925">MVFSASPPRQPRERLMRAPTRATAAADAFITSVSMHPIEPIQVMGLSSGEVCLYAAKTDTLSWLIEMDVARKAYLRQGNAAMPSCSTTNGVANAGRAGAPLATLAPPENPFKVFSFSSEHAGCSIAHCGFLRGRNEDLLREVVQRLQQQPSSSSLTAQHLLYVITSANDLYLVDVKTDVILVQWAGGNSASGRSNSPSASPLSPHFMVTQVETYGALMYLTVACRDAVKAATEAMTSQRYHHLQESAGSGPERNMYQRCNEPAVYVIHLGYTNPLAASTTKALMVGGGAYVIKAMSRGRSHPTSNHTGGTAGAAEALSIRAHPFAPLLLLLLNRSEVQVFAINGDGEKTTPPKAQLILLSAATAPSSDSGGSLAPPPRSQCQPQPVIDAQFVPSAAVLVPRHGAGHTLSRFSSSKRKWVFHNVQILLVTPTRLRLLCTRAVAATAGMSGAEANGVIAADRAFYAVPSSYGTTSSSTSTAPNVTFLRAWTWLGSPDNFFVLQSNRVLVELSCNDLIAASMDVPSVRSRRLLPPRTDSQVTNGKVVEDASGTPGIENWWLIPSSPAVYRPGGSITAAGGGGGVAGLSCVQWPDVLPLWGRGALLNAVFAPRLPVNHSEDSHTLIFSRLTGLTRPLPIQGPAAANGEKVEAKADAEDDTAAGSEVFHLSLLADTDTISSGCICVRLCLTPQSSPAPTFNATTSGLSPHPVQDSVNVNVARLLSDSAAPALCRLEHGFYFLGSRAESAYADYPFLIAGLLYLDSVVEEAADGESPGRTRAPLRAAVVCLPSDKNALRQLYELGRRHSDNGGRGSWAEAAVAPTSEMKRALLQAVQHTQIQPLPVPQFDFEVCPSSSATPSKQLLDCAFQLSNDGVVPCVWSLWAPLSEAAPPPPKSTDTALSPRPEAIQLTMQRYYVAADTQELRWRSPELVQMDDPSTANPSQVFALSSVLTETMTGSTSSPCKSVEEDVLLDVDPAVVAQLFLYYADRKVLVFATIETTNSSSNSSSSSSRMDGLMDDTYQFASRTRNSRVREDERTTGGQGGAAGGSRQHLRLVPYAAAAMDGWKADNTAESLSCSLLTPVQLSAVMIIDHGDPAVQVAVVSRCFGVAVATFPLVGRRGVARVSASLLPVNVHLYRRWDELLCVSSMAADTLAGDGAARRRDASTTGAGAPTSLRRKGSAARTASGATSLGFEDAHHSTSRYASVSRALWVWPPVWPGEYEIKEGMHAAATSPVLLLQRGGTLYLVHVSGAAVQLCTSLLHCPLLQVVPPASATTTTGGKGELHLQYGSHLSLVARSRLLRQLQLQYAQYNSSAIYPQAATASNAKWFKKLVQQVQSSNAARLRLKARPQYMEWLQRVYAPASCELAYESPSSSGSETSREMRAVLERLTGAGVTHVGNMVKVNVTDLIRQATLVVEALAVSRCVQQLVSATGTLTASVRQSLQHITAVLGRDCTGGDTVTEPRILQCGWAVAEALAELPLACVTRALVQEALLLLRVAGKNGAPNSSQRSRAAVAQRWWWLVVRSSLLVSAVNGAQADEAQRELKRALDALPVNSETLQLMPMAAGGAPASMLCGEDHIETEAVSTVARALLHCSPQLMPHSVTQLLQLSPESNAPPLSQQQQQQPQLMQRRRLRAAVVVALETLGGCSSHVAAHETSPLPSLFSTVRIDGNNWRHAVYYTNLLGHLRHLASQETAVNQTSLREVASQCVQSTDPAVERVAVAVLEVAAQTVSVLLGSAVDVSEELRSRMATAMSHSDGNRLQRSDGSVLWSNRPSDQLSQRHPARALGGASDGGAQASDELPLMKSVYLPEHSPVDHLWQRLCAAQWQDLYGTFAYPSCYFFRPVGEDSSAKPPKSSAVAAAASHYTTADLPYQLWYHSHMAAPIQHTQASHANSKATSAAPGGSVFTNRRGGVKAVFLTEQPVTNSDAAVPSPVMEVVPVPSTPMSLLQRGEPQPLQLSFRATVAEEEATLHKTYFAAFARTDDLDSKAGSPHPKSSSNITGHDLHNDSLLHQLQARLNTKEAGESVIPSTTRRRKQQEEDRQRVPGPSAFAPSAMRRAAGSQGDAADTGIIIGGSDSTGAVAASTALYGTMPTQEEFFTRFASDD</sequence>
<evidence type="ECO:0000313" key="2">
    <source>
        <dbReference type="EMBL" id="KAG5509107.1"/>
    </source>
</evidence>
<feature type="compositionally biased region" description="Polar residues" evidence="1">
    <location>
        <begin position="1765"/>
        <end position="1781"/>
    </location>
</feature>
<feature type="region of interest" description="Disordered" evidence="1">
    <location>
        <begin position="1988"/>
        <end position="2007"/>
    </location>
</feature>
<dbReference type="OrthoDB" id="273212at2759"/>